<name>F4QT02_9CAUL</name>
<dbReference type="OrthoDB" id="9814204at2"/>
<sequence length="428" mass="45113">MLKKIFTGVFAVVLALVVGLAVWLSVAPPALLRVGTGYAAKIICSNVFLAGRDAKAVLAEDVQAPGHPLLKLVSFNFDGPVVTVRLLGVFAPGIAVHRPGLGCVSVPGGDIAKVTGLTLPEIKPEPQGAAVVATGALADLLAAPALTGPGLRAIVVMQDGKIIGEAYGDGFSPDSRLLGWSMTKTVNAALVGRAALEKGLSLDQVVTPEVTIRDLAAMKSGLAFNEDYGGVSDVSRMLYLEADMASFALSLPKGEKTYAYSTGSSVILTRSWMKAVGTNTLTYPHDALFGPLGMTSAVFETDESGTFVGGSYLYATARDWGRFGQFLLQDGVWQGKRLLPEGFVAMMRTSNGSEEGYSQMQSWLKGPGESDTGKMAGLPADTFWLRGHDGQSVTIIPSQRLIVVRMGLTPWDLGYRPEALVKAVSDAM</sequence>
<gene>
    <name evidence="2" type="ORF">ABI_42950</name>
</gene>
<dbReference type="PANTHER" id="PTHR43283:SF7">
    <property type="entry name" value="BETA-LACTAMASE-RELATED DOMAIN-CONTAINING PROTEIN"/>
    <property type="match status" value="1"/>
</dbReference>
<dbReference type="InterPro" id="IPR001466">
    <property type="entry name" value="Beta-lactam-related"/>
</dbReference>
<dbReference type="SUPFAM" id="SSF56601">
    <property type="entry name" value="beta-lactamase/transpeptidase-like"/>
    <property type="match status" value="1"/>
</dbReference>
<dbReference type="InterPro" id="IPR012338">
    <property type="entry name" value="Beta-lactam/transpept-like"/>
</dbReference>
<dbReference type="HOGENOM" id="CLU_030169_5_1_5"/>
<accession>F4QT02</accession>
<evidence type="ECO:0000313" key="3">
    <source>
        <dbReference type="Proteomes" id="UP000006512"/>
    </source>
</evidence>
<organism evidence="2 3">
    <name type="scientific">Asticcacaulis biprosthecium C19</name>
    <dbReference type="NCBI Taxonomy" id="715226"/>
    <lineage>
        <taxon>Bacteria</taxon>
        <taxon>Pseudomonadati</taxon>
        <taxon>Pseudomonadota</taxon>
        <taxon>Alphaproteobacteria</taxon>
        <taxon>Caulobacterales</taxon>
        <taxon>Caulobacteraceae</taxon>
        <taxon>Asticcacaulis</taxon>
    </lineage>
</organism>
<evidence type="ECO:0000313" key="2">
    <source>
        <dbReference type="EMBL" id="EGF89872.1"/>
    </source>
</evidence>
<dbReference type="AlphaFoldDB" id="F4QT02"/>
<feature type="domain" description="Beta-lactamase-related" evidence="1">
    <location>
        <begin position="153"/>
        <end position="405"/>
    </location>
</feature>
<proteinExistence type="predicted"/>
<keyword evidence="3" id="KW-1185">Reference proteome</keyword>
<dbReference type="PANTHER" id="PTHR43283">
    <property type="entry name" value="BETA-LACTAMASE-RELATED"/>
    <property type="match status" value="1"/>
</dbReference>
<dbReference type="eggNOG" id="COG1680">
    <property type="taxonomic scope" value="Bacteria"/>
</dbReference>
<dbReference type="RefSeq" id="WP_006275070.1">
    <property type="nucleotide sequence ID" value="NZ_GL883080.1"/>
</dbReference>
<dbReference type="Gene3D" id="3.40.710.10">
    <property type="entry name" value="DD-peptidase/beta-lactamase superfamily"/>
    <property type="match status" value="1"/>
</dbReference>
<evidence type="ECO:0000259" key="1">
    <source>
        <dbReference type="Pfam" id="PF00144"/>
    </source>
</evidence>
<dbReference type="EMBL" id="GL883080">
    <property type="protein sequence ID" value="EGF89872.1"/>
    <property type="molecule type" value="Genomic_DNA"/>
</dbReference>
<dbReference type="Pfam" id="PF00144">
    <property type="entry name" value="Beta-lactamase"/>
    <property type="match status" value="1"/>
</dbReference>
<dbReference type="STRING" id="715226.ABI_42950"/>
<protein>
    <submittedName>
        <fullName evidence="2">Beta-lactamase family protein</fullName>
    </submittedName>
</protein>
<reference evidence="3" key="1">
    <citation type="submission" date="2011-03" db="EMBL/GenBank/DDBJ databases">
        <title>Draft genome sequence of Brevundimonas diminuta.</title>
        <authorList>
            <person name="Brown P.J.B."/>
            <person name="Buechlein A."/>
            <person name="Hemmerich C."/>
            <person name="Brun Y.V."/>
        </authorList>
    </citation>
    <scope>NUCLEOTIDE SEQUENCE [LARGE SCALE GENOMIC DNA]</scope>
    <source>
        <strain evidence="3">C19</strain>
    </source>
</reference>
<dbReference type="Proteomes" id="UP000006512">
    <property type="component" value="Unassembled WGS sequence"/>
</dbReference>
<dbReference type="InterPro" id="IPR050789">
    <property type="entry name" value="Diverse_Enzym_Activities"/>
</dbReference>